<keyword evidence="2" id="KW-1003">Cell membrane</keyword>
<dbReference type="EMBL" id="CP003985">
    <property type="protein sequence ID" value="AGF78222.1"/>
    <property type="molecule type" value="Genomic_DNA"/>
</dbReference>
<feature type="transmembrane region" description="Helical" evidence="6">
    <location>
        <begin position="32"/>
        <end position="50"/>
    </location>
</feature>
<feature type="transmembrane region" description="Helical" evidence="6">
    <location>
        <begin position="104"/>
        <end position="131"/>
    </location>
</feature>
<dbReference type="KEGG" id="dsf:UWK_01664"/>
<evidence type="ECO:0000313" key="8">
    <source>
        <dbReference type="Proteomes" id="UP000011721"/>
    </source>
</evidence>
<gene>
    <name evidence="7" type="ordered locus">UWK_01664</name>
</gene>
<name>M1P975_DESSD</name>
<dbReference type="Pfam" id="PF03899">
    <property type="entry name" value="ATP-synt_I"/>
    <property type="match status" value="1"/>
</dbReference>
<dbReference type="GO" id="GO:0005886">
    <property type="term" value="C:plasma membrane"/>
    <property type="evidence" value="ECO:0007669"/>
    <property type="project" value="UniProtKB-SubCell"/>
</dbReference>
<proteinExistence type="predicted"/>
<evidence type="ECO:0000256" key="3">
    <source>
        <dbReference type="ARBA" id="ARBA00022692"/>
    </source>
</evidence>
<evidence type="ECO:0000256" key="2">
    <source>
        <dbReference type="ARBA" id="ARBA00022475"/>
    </source>
</evidence>
<evidence type="ECO:0000256" key="6">
    <source>
        <dbReference type="SAM" id="Phobius"/>
    </source>
</evidence>
<dbReference type="AlphaFoldDB" id="M1P975"/>
<protein>
    <submittedName>
        <fullName evidence="7">ATP synthase I chain</fullName>
    </submittedName>
</protein>
<accession>M1P975</accession>
<dbReference type="eggNOG" id="ENOG5033HM7">
    <property type="taxonomic scope" value="Bacteria"/>
</dbReference>
<comment type="subcellular location">
    <subcellularLocation>
        <location evidence="1">Cell membrane</location>
        <topology evidence="1">Multi-pass membrane protein</topology>
    </subcellularLocation>
</comment>
<evidence type="ECO:0000313" key="7">
    <source>
        <dbReference type="EMBL" id="AGF78222.1"/>
    </source>
</evidence>
<sequence length="135" mass="14833">MLDISLKKVQALSIGFLVVLTGGAWLIMSWPFAQSVLVGGVIAIASFFSGHRDIDSFLKTFEPPKEGQEKKQSGKSVYIVKFWLRLALIAVILLFFIRSGKADVIGLLLGLSTVVFAIILTTLSVAGHYFFRRKG</sequence>
<dbReference type="Proteomes" id="UP000011721">
    <property type="component" value="Chromosome"/>
</dbReference>
<dbReference type="HOGENOM" id="CLU_1882421_0_0_7"/>
<dbReference type="RefSeq" id="WP_015403913.1">
    <property type="nucleotide sequence ID" value="NC_020304.1"/>
</dbReference>
<evidence type="ECO:0000256" key="1">
    <source>
        <dbReference type="ARBA" id="ARBA00004651"/>
    </source>
</evidence>
<reference evidence="8" key="1">
    <citation type="journal article" date="2013" name="Stand. Genomic Sci.">
        <title>Complete genome sequence of Desulfocapsa sulfexigens, a marine deltaproteobacterium specialized in disproportionating inorganic sulfur compounds.</title>
        <authorList>
            <person name="Finster K.W."/>
            <person name="Kjeldsen K.U."/>
            <person name="Kube M."/>
            <person name="Reinhardt R."/>
            <person name="Mussmann M."/>
            <person name="Amann R."/>
            <person name="Schreiber L."/>
        </authorList>
    </citation>
    <scope>NUCLEOTIDE SEQUENCE [LARGE SCALE GENOMIC DNA]</scope>
    <source>
        <strain evidence="8">DSM 10523 / SB164P1</strain>
    </source>
</reference>
<keyword evidence="3 6" id="KW-0812">Transmembrane</keyword>
<dbReference type="STRING" id="1167006.UWK_01664"/>
<evidence type="ECO:0000256" key="5">
    <source>
        <dbReference type="ARBA" id="ARBA00023136"/>
    </source>
</evidence>
<organism evidence="7 8">
    <name type="scientific">Desulfocapsa sulfexigens (strain DSM 10523 / SB164P1)</name>
    <dbReference type="NCBI Taxonomy" id="1167006"/>
    <lineage>
        <taxon>Bacteria</taxon>
        <taxon>Pseudomonadati</taxon>
        <taxon>Thermodesulfobacteriota</taxon>
        <taxon>Desulfobulbia</taxon>
        <taxon>Desulfobulbales</taxon>
        <taxon>Desulfocapsaceae</taxon>
        <taxon>Desulfocapsa</taxon>
    </lineage>
</organism>
<dbReference type="InterPro" id="IPR005598">
    <property type="entry name" value="ATP_synth_I"/>
</dbReference>
<keyword evidence="8" id="KW-1185">Reference proteome</keyword>
<keyword evidence="5 6" id="KW-0472">Membrane</keyword>
<keyword evidence="4 6" id="KW-1133">Transmembrane helix</keyword>
<evidence type="ECO:0000256" key="4">
    <source>
        <dbReference type="ARBA" id="ARBA00022989"/>
    </source>
</evidence>
<feature type="transmembrane region" description="Helical" evidence="6">
    <location>
        <begin position="78"/>
        <end position="98"/>
    </location>
</feature>
<feature type="transmembrane region" description="Helical" evidence="6">
    <location>
        <begin position="9"/>
        <end position="26"/>
    </location>
</feature>